<keyword evidence="1" id="KW-0812">Transmembrane</keyword>
<dbReference type="EMBL" id="WBVY01000004">
    <property type="protein sequence ID" value="KAB2655907.1"/>
    <property type="molecule type" value="Genomic_DNA"/>
</dbReference>
<gene>
    <name evidence="2" type="ORF">F9K94_15380</name>
</gene>
<sequence>MWKFSRDFLYVVLIAATIIVAVFLLYRAGFVFGRDGFCPTTDATGVRCLRDWLGALSGWAGAAGALVAAGWTISHLRKQISDQRRQTDFILGNTDPSFELSIDSAISAGILVQNFNRRRVEIVSVTNLTPFQVKMYWDTNKDIGYFKPGETRTDFPDRQFVDGNIRPDHAPPCKLIKFNVKGPHPESGTYKWQFEFKVKFRSERGTTRTYTVVDHFRV</sequence>
<dbReference type="Proteomes" id="UP000460650">
    <property type="component" value="Unassembled WGS sequence"/>
</dbReference>
<keyword evidence="1" id="KW-1133">Transmembrane helix</keyword>
<feature type="transmembrane region" description="Helical" evidence="1">
    <location>
        <begin position="52"/>
        <end position="76"/>
    </location>
</feature>
<evidence type="ECO:0000313" key="2">
    <source>
        <dbReference type="EMBL" id="KAB2655907.1"/>
    </source>
</evidence>
<feature type="transmembrane region" description="Helical" evidence="1">
    <location>
        <begin position="7"/>
        <end position="32"/>
    </location>
</feature>
<proteinExistence type="predicted"/>
<accession>A0A7V7VSG7</accession>
<protein>
    <submittedName>
        <fullName evidence="2">Uncharacterized protein</fullName>
    </submittedName>
</protein>
<reference evidence="2 3" key="1">
    <citation type="submission" date="2019-09" db="EMBL/GenBank/DDBJ databases">
        <title>Taxonomic organization of the family Brucellaceae based on a phylogenomic approach.</title>
        <authorList>
            <person name="Leclercq S."/>
            <person name="Cloeckaert A."/>
            <person name="Zygmunt M.S."/>
        </authorList>
    </citation>
    <scope>NUCLEOTIDE SEQUENCE [LARGE SCALE GENOMIC DNA]</scope>
    <source>
        <strain evidence="2 3">TA93</strain>
    </source>
</reference>
<dbReference type="AlphaFoldDB" id="A0A7V7VSG7"/>
<comment type="caution">
    <text evidence="2">The sequence shown here is derived from an EMBL/GenBank/DDBJ whole genome shotgun (WGS) entry which is preliminary data.</text>
</comment>
<name>A0A7V7VSG7_9HYPH</name>
<evidence type="ECO:0000256" key="1">
    <source>
        <dbReference type="SAM" id="Phobius"/>
    </source>
</evidence>
<evidence type="ECO:0000313" key="3">
    <source>
        <dbReference type="Proteomes" id="UP000460650"/>
    </source>
</evidence>
<dbReference type="RefSeq" id="WP_151646690.1">
    <property type="nucleotide sequence ID" value="NZ_WBVY01000004.1"/>
</dbReference>
<keyword evidence="1" id="KW-0472">Membrane</keyword>
<organism evidence="2 3">
    <name type="scientific">Brucella tritici</name>
    <dbReference type="NCBI Taxonomy" id="94626"/>
    <lineage>
        <taxon>Bacteria</taxon>
        <taxon>Pseudomonadati</taxon>
        <taxon>Pseudomonadota</taxon>
        <taxon>Alphaproteobacteria</taxon>
        <taxon>Hyphomicrobiales</taxon>
        <taxon>Brucellaceae</taxon>
        <taxon>Brucella/Ochrobactrum group</taxon>
        <taxon>Brucella</taxon>
    </lineage>
</organism>